<dbReference type="GO" id="GO:0032259">
    <property type="term" value="P:methylation"/>
    <property type="evidence" value="ECO:0007669"/>
    <property type="project" value="UniProtKB-KW"/>
</dbReference>
<keyword evidence="3" id="KW-0489">Methyltransferase</keyword>
<evidence type="ECO:0000259" key="2">
    <source>
        <dbReference type="Pfam" id="PF13649"/>
    </source>
</evidence>
<dbReference type="Gene3D" id="3.40.50.150">
    <property type="entry name" value="Vaccinia Virus protein VP39"/>
    <property type="match status" value="1"/>
</dbReference>
<sequence>MTTNTIYSAYDSFARVMNEDWGTEDSEAVLPDVEALFLKHLPQQSSILDLCCGTGHLARKLQDKGYQVTGIDGSSELLRYARDNAPQSKFIVDDARYFKLPASFNGVISTNYGLNHITKLEELTWVFQNVYTTLLSNGLFVFDLRLDKFYKKDNWNNSLIGNVQDEYAWALKRIYNPEEKIGNIYITIFELTNNNWKRSDLTWSVKGYDLEEVIFALQTVGFKNINYYNQEDISAHTKEANILYFVCHK</sequence>
<name>K9XWZ5_STAC7</name>
<dbReference type="GO" id="GO:0008168">
    <property type="term" value="F:methyltransferase activity"/>
    <property type="evidence" value="ECO:0007669"/>
    <property type="project" value="UniProtKB-KW"/>
</dbReference>
<dbReference type="InterPro" id="IPR029063">
    <property type="entry name" value="SAM-dependent_MTases_sf"/>
</dbReference>
<dbReference type="EMBL" id="CP003653">
    <property type="protein sequence ID" value="AFZ36192.1"/>
    <property type="molecule type" value="Genomic_DNA"/>
</dbReference>
<gene>
    <name evidence="3" type="ordered locus">Sta7437_2663</name>
</gene>
<accession>K9XWZ5</accession>
<dbReference type="CDD" id="cd02440">
    <property type="entry name" value="AdoMet_MTases"/>
    <property type="match status" value="1"/>
</dbReference>
<evidence type="ECO:0000256" key="1">
    <source>
        <dbReference type="ARBA" id="ARBA00022679"/>
    </source>
</evidence>
<dbReference type="SUPFAM" id="SSF53335">
    <property type="entry name" value="S-adenosyl-L-methionine-dependent methyltransferases"/>
    <property type="match status" value="1"/>
</dbReference>
<dbReference type="InterPro" id="IPR041698">
    <property type="entry name" value="Methyltransf_25"/>
</dbReference>
<evidence type="ECO:0000313" key="3">
    <source>
        <dbReference type="EMBL" id="AFZ36192.1"/>
    </source>
</evidence>
<dbReference type="Pfam" id="PF13649">
    <property type="entry name" value="Methyltransf_25"/>
    <property type="match status" value="1"/>
</dbReference>
<keyword evidence="1" id="KW-0808">Transferase</keyword>
<reference evidence="4" key="1">
    <citation type="journal article" date="2013" name="Proc. Natl. Acad. Sci. U.S.A.">
        <title>Improving the coverage of the cyanobacterial phylum using diversity-driven genome sequencing.</title>
        <authorList>
            <person name="Shih P.M."/>
            <person name="Wu D."/>
            <person name="Latifi A."/>
            <person name="Axen S.D."/>
            <person name="Fewer D.P."/>
            <person name="Talla E."/>
            <person name="Calteau A."/>
            <person name="Cai F."/>
            <person name="Tandeau de Marsac N."/>
            <person name="Rippka R."/>
            <person name="Herdman M."/>
            <person name="Sivonen K."/>
            <person name="Coursin T."/>
            <person name="Laurent T."/>
            <person name="Goodwin L."/>
            <person name="Nolan M."/>
            <person name="Davenport K.W."/>
            <person name="Han C.S."/>
            <person name="Rubin E.M."/>
            <person name="Eisen J.A."/>
            <person name="Woyke T."/>
            <person name="Gugger M."/>
            <person name="Kerfeld C.A."/>
        </authorList>
    </citation>
    <scope>NUCLEOTIDE SEQUENCE [LARGE SCALE GENOMIC DNA]</scope>
    <source>
        <strain evidence="4">ATCC 29371 / PCC 7437</strain>
    </source>
</reference>
<dbReference type="OrthoDB" id="9804312at2"/>
<dbReference type="Proteomes" id="UP000010473">
    <property type="component" value="Chromosome"/>
</dbReference>
<organism evidence="3 4">
    <name type="scientific">Stanieria cyanosphaera (strain ATCC 29371 / PCC 7437)</name>
    <dbReference type="NCBI Taxonomy" id="111780"/>
    <lineage>
        <taxon>Bacteria</taxon>
        <taxon>Bacillati</taxon>
        <taxon>Cyanobacteriota</taxon>
        <taxon>Cyanophyceae</taxon>
        <taxon>Pleurocapsales</taxon>
        <taxon>Dermocarpellaceae</taxon>
        <taxon>Stanieria</taxon>
    </lineage>
</organism>
<dbReference type="HOGENOM" id="CLU_069129_5_1_3"/>
<proteinExistence type="predicted"/>
<evidence type="ECO:0000313" key="4">
    <source>
        <dbReference type="Proteomes" id="UP000010473"/>
    </source>
</evidence>
<dbReference type="eggNOG" id="COG2226">
    <property type="taxonomic scope" value="Bacteria"/>
</dbReference>
<dbReference type="AlphaFoldDB" id="K9XWZ5"/>
<feature type="domain" description="Methyltransferase" evidence="2">
    <location>
        <begin position="47"/>
        <end position="138"/>
    </location>
</feature>
<protein>
    <submittedName>
        <fullName evidence="3">Methyltransferase type 11</fullName>
    </submittedName>
</protein>
<keyword evidence="4" id="KW-1185">Reference proteome</keyword>
<dbReference type="RefSeq" id="WP_015193860.1">
    <property type="nucleotide sequence ID" value="NC_019748.1"/>
</dbReference>
<dbReference type="STRING" id="111780.Sta7437_2663"/>
<dbReference type="KEGG" id="scs:Sta7437_2663"/>
<dbReference type="Gene3D" id="2.20.25.110">
    <property type="entry name" value="S-adenosyl-L-methionine-dependent methyltransferases"/>
    <property type="match status" value="1"/>
</dbReference>
<dbReference type="PANTHER" id="PTHR43861">
    <property type="entry name" value="TRANS-ACONITATE 2-METHYLTRANSFERASE-RELATED"/>
    <property type="match status" value="1"/>
</dbReference>